<protein>
    <submittedName>
        <fullName evidence="1">Uncharacterized protein</fullName>
    </submittedName>
</protein>
<accession>A0A5J4WDK1</accession>
<dbReference type="AlphaFoldDB" id="A0A5J4WDK1"/>
<organism evidence="1 2">
    <name type="scientific">Streblomastix strix</name>
    <dbReference type="NCBI Taxonomy" id="222440"/>
    <lineage>
        <taxon>Eukaryota</taxon>
        <taxon>Metamonada</taxon>
        <taxon>Preaxostyla</taxon>
        <taxon>Oxymonadida</taxon>
        <taxon>Streblomastigidae</taxon>
        <taxon>Streblomastix</taxon>
    </lineage>
</organism>
<name>A0A5J4WDK1_9EUKA</name>
<comment type="caution">
    <text evidence="1">The sequence shown here is derived from an EMBL/GenBank/DDBJ whole genome shotgun (WGS) entry which is preliminary data.</text>
</comment>
<evidence type="ECO:0000313" key="2">
    <source>
        <dbReference type="Proteomes" id="UP000324800"/>
    </source>
</evidence>
<sequence length="119" mass="14003">MKNCLLPINYYYPTSQLTNNFCSLEILQIEHLQHLMSRNKPTKYVYRSDDDRYPVMYLEKQFADSITAQQPDIPAIDESTSHLYTLLIRGIRSIQKAVKPAFTYSINRALFLAGYKQYR</sequence>
<reference evidence="1 2" key="1">
    <citation type="submission" date="2019-03" db="EMBL/GenBank/DDBJ databases">
        <title>Single cell metagenomics reveals metabolic interactions within the superorganism composed of flagellate Streblomastix strix and complex community of Bacteroidetes bacteria on its surface.</title>
        <authorList>
            <person name="Treitli S.C."/>
            <person name="Kolisko M."/>
            <person name="Husnik F."/>
            <person name="Keeling P."/>
            <person name="Hampl V."/>
        </authorList>
    </citation>
    <scope>NUCLEOTIDE SEQUENCE [LARGE SCALE GENOMIC DNA]</scope>
    <source>
        <strain evidence="1">ST1C</strain>
    </source>
</reference>
<dbReference type="EMBL" id="SNRW01002357">
    <property type="protein sequence ID" value="KAA6393047.1"/>
    <property type="molecule type" value="Genomic_DNA"/>
</dbReference>
<proteinExistence type="predicted"/>
<gene>
    <name evidence="1" type="ORF">EZS28_011430</name>
</gene>
<dbReference type="Proteomes" id="UP000324800">
    <property type="component" value="Unassembled WGS sequence"/>
</dbReference>
<evidence type="ECO:0000313" key="1">
    <source>
        <dbReference type="EMBL" id="KAA6393047.1"/>
    </source>
</evidence>